<evidence type="ECO:0000313" key="4">
    <source>
        <dbReference type="EMBL" id="SHE52206.1"/>
    </source>
</evidence>
<dbReference type="InterPro" id="IPR011990">
    <property type="entry name" value="TPR-like_helical_dom_sf"/>
</dbReference>
<dbReference type="Pfam" id="PF12984">
    <property type="entry name" value="DUF3868"/>
    <property type="match status" value="1"/>
</dbReference>
<dbReference type="STRING" id="1297750.SAMN05444405_1027"/>
<evidence type="ECO:0000259" key="3">
    <source>
        <dbReference type="PROSITE" id="PS51123"/>
    </source>
</evidence>
<evidence type="ECO:0000256" key="2">
    <source>
        <dbReference type="PROSITE-ProRule" id="PRU00473"/>
    </source>
</evidence>
<keyword evidence="1" id="KW-0802">TPR repeat</keyword>
<dbReference type="SUPFAM" id="SSF48452">
    <property type="entry name" value="TPR-like"/>
    <property type="match status" value="1"/>
</dbReference>
<dbReference type="AlphaFoldDB" id="A0A1M4U6C2"/>
<protein>
    <submittedName>
        <fullName evidence="4">OmpA family protein</fullName>
    </submittedName>
</protein>
<accession>A0A1M4U6C2</accession>
<gene>
    <name evidence="4" type="ORF">SAMN05444405_1027</name>
</gene>
<sequence length="490" mass="55527">MMNSNVLKTVLIVLLLGLIIPIRSQTQISNYKVTSKHVVKRSNNIYVSIDFNLDEMNLKKNDMVILTPVLKSNDLNGESLSLPPVAITGGVRNKIVNRNEKLGNQGLLPFKMKPQTILKRKNKTSQSLAYNSSVSYRPWMDDASLSIEESMSGCANCYDKTGDQLIVQNILPKQTPASYKLTYIKPNVEPVKARSDRHTASFNYIVDRDELLRDYKNNKPQFDEVDRIIGEIRDNKDLEITEFTIVGYASPESGFEHNRILAENRANSFAHYLITKFGISRNKFTVEGKGEDWAGLRKAVSESNLDDKRSILSIINKVQNPDARDAELMKLSNGKTYKTLLNSFYPRLRRTEYAVAYVVRAFNVEEAILIIKKNPKLLSLNEMYLVAESYPSNSKEFREVFDIAVRLYPDSEIAIINSAAADIENNNYTAAIERLKKIENKPSAWNNLGVAYILKGDIEKATEYFKKSAENGDADAKVNWEIIQESGKLN</sequence>
<dbReference type="Proteomes" id="UP000184509">
    <property type="component" value="Unassembled WGS sequence"/>
</dbReference>
<keyword evidence="5" id="KW-1185">Reference proteome</keyword>
<dbReference type="PROSITE" id="PS51123">
    <property type="entry name" value="OMPA_2"/>
    <property type="match status" value="1"/>
</dbReference>
<dbReference type="Pfam" id="PF00691">
    <property type="entry name" value="OmpA"/>
    <property type="match status" value="1"/>
</dbReference>
<dbReference type="PROSITE" id="PS50005">
    <property type="entry name" value="TPR"/>
    <property type="match status" value="1"/>
</dbReference>
<dbReference type="SUPFAM" id="SSF103088">
    <property type="entry name" value="OmpA-like"/>
    <property type="match status" value="1"/>
</dbReference>
<dbReference type="InterPro" id="IPR024480">
    <property type="entry name" value="DUF3868"/>
</dbReference>
<dbReference type="Gene3D" id="3.30.1330.60">
    <property type="entry name" value="OmpA-like domain"/>
    <property type="match status" value="1"/>
</dbReference>
<dbReference type="Gene3D" id="1.25.40.10">
    <property type="entry name" value="Tetratricopeptide repeat domain"/>
    <property type="match status" value="1"/>
</dbReference>
<dbReference type="SMART" id="SM00028">
    <property type="entry name" value="TPR"/>
    <property type="match status" value="1"/>
</dbReference>
<feature type="repeat" description="TPR" evidence="1">
    <location>
        <begin position="442"/>
        <end position="475"/>
    </location>
</feature>
<name>A0A1M4U6C2_9BACE</name>
<dbReference type="OrthoDB" id="1100173at2"/>
<dbReference type="InterPro" id="IPR006597">
    <property type="entry name" value="Sel1-like"/>
</dbReference>
<keyword evidence="2" id="KW-0472">Membrane</keyword>
<organism evidence="4 5">
    <name type="scientific">Bacteroides luti</name>
    <dbReference type="NCBI Taxonomy" id="1297750"/>
    <lineage>
        <taxon>Bacteria</taxon>
        <taxon>Pseudomonadati</taxon>
        <taxon>Bacteroidota</taxon>
        <taxon>Bacteroidia</taxon>
        <taxon>Bacteroidales</taxon>
        <taxon>Bacteroidaceae</taxon>
        <taxon>Bacteroides</taxon>
    </lineage>
</organism>
<dbReference type="InterPro" id="IPR006665">
    <property type="entry name" value="OmpA-like"/>
</dbReference>
<dbReference type="SMART" id="SM00671">
    <property type="entry name" value="SEL1"/>
    <property type="match status" value="1"/>
</dbReference>
<dbReference type="InterPro" id="IPR019734">
    <property type="entry name" value="TPR_rpt"/>
</dbReference>
<evidence type="ECO:0000313" key="5">
    <source>
        <dbReference type="Proteomes" id="UP000184509"/>
    </source>
</evidence>
<dbReference type="InterPro" id="IPR036737">
    <property type="entry name" value="OmpA-like_sf"/>
</dbReference>
<reference evidence="4 5" key="1">
    <citation type="submission" date="2016-11" db="EMBL/GenBank/DDBJ databases">
        <authorList>
            <person name="Jaros S."/>
            <person name="Januszkiewicz K."/>
            <person name="Wedrychowicz H."/>
        </authorList>
    </citation>
    <scope>NUCLEOTIDE SEQUENCE [LARGE SCALE GENOMIC DNA]</scope>
    <source>
        <strain evidence="4 5">DSM 26991</strain>
    </source>
</reference>
<feature type="domain" description="OmpA-like" evidence="3">
    <location>
        <begin position="191"/>
        <end position="318"/>
    </location>
</feature>
<dbReference type="GO" id="GO:0016020">
    <property type="term" value="C:membrane"/>
    <property type="evidence" value="ECO:0007669"/>
    <property type="project" value="UniProtKB-UniRule"/>
</dbReference>
<dbReference type="EMBL" id="FQTV01000002">
    <property type="protein sequence ID" value="SHE52206.1"/>
    <property type="molecule type" value="Genomic_DNA"/>
</dbReference>
<evidence type="ECO:0000256" key="1">
    <source>
        <dbReference type="PROSITE-ProRule" id="PRU00339"/>
    </source>
</evidence>
<proteinExistence type="predicted"/>